<proteinExistence type="predicted"/>
<accession>A0A239MH16</accession>
<dbReference type="GO" id="GO:0016857">
    <property type="term" value="F:racemase and epimerase activity, acting on carbohydrates and derivatives"/>
    <property type="evidence" value="ECO:0007669"/>
    <property type="project" value="InterPro"/>
</dbReference>
<protein>
    <submittedName>
        <fullName evidence="1">L-rhamnose mutarotase</fullName>
    </submittedName>
</protein>
<evidence type="ECO:0000313" key="2">
    <source>
        <dbReference type="Proteomes" id="UP000198356"/>
    </source>
</evidence>
<dbReference type="PANTHER" id="PTHR34389:SF2">
    <property type="entry name" value="L-RHAMNOSE MUTAROTASE"/>
    <property type="match status" value="1"/>
</dbReference>
<dbReference type="Pfam" id="PF05336">
    <property type="entry name" value="rhaM"/>
    <property type="match status" value="1"/>
</dbReference>
<dbReference type="Gene3D" id="3.30.70.100">
    <property type="match status" value="1"/>
</dbReference>
<evidence type="ECO:0000313" key="1">
    <source>
        <dbReference type="EMBL" id="SNT41394.1"/>
    </source>
</evidence>
<sequence length="115" mass="13539">MQRYAQIIQLKPEYEAEYIRYHAAVWPSVLHTIEACNIRNYSIFLRDSVLFAYFEYHGHDYEADMLLMAADPETQRWWRIMDPMQAPVPGAEGKWAGLREVFHFEGSPLKPYVVG</sequence>
<dbReference type="RefSeq" id="WP_089410310.1">
    <property type="nucleotide sequence ID" value="NZ_FZOU01000012.1"/>
</dbReference>
<gene>
    <name evidence="1" type="ORF">SAMN05421770_11231</name>
</gene>
<organism evidence="1 2">
    <name type="scientific">Granulicella rosea</name>
    <dbReference type="NCBI Taxonomy" id="474952"/>
    <lineage>
        <taxon>Bacteria</taxon>
        <taxon>Pseudomonadati</taxon>
        <taxon>Acidobacteriota</taxon>
        <taxon>Terriglobia</taxon>
        <taxon>Terriglobales</taxon>
        <taxon>Acidobacteriaceae</taxon>
        <taxon>Granulicella</taxon>
    </lineage>
</organism>
<keyword evidence="2" id="KW-1185">Reference proteome</keyword>
<dbReference type="OrthoDB" id="9799608at2"/>
<dbReference type="PANTHER" id="PTHR34389">
    <property type="entry name" value="L-RHAMNOSE MUTAROTASE"/>
    <property type="match status" value="1"/>
</dbReference>
<dbReference type="AlphaFoldDB" id="A0A239MH16"/>
<name>A0A239MH16_9BACT</name>
<dbReference type="EMBL" id="FZOU01000012">
    <property type="protein sequence ID" value="SNT41394.1"/>
    <property type="molecule type" value="Genomic_DNA"/>
</dbReference>
<dbReference type="InterPro" id="IPR008000">
    <property type="entry name" value="Rham/fucose_mutarotase"/>
</dbReference>
<dbReference type="InterPro" id="IPR011008">
    <property type="entry name" value="Dimeric_a/b-barrel"/>
</dbReference>
<dbReference type="SUPFAM" id="SSF54909">
    <property type="entry name" value="Dimeric alpha+beta barrel"/>
    <property type="match status" value="1"/>
</dbReference>
<dbReference type="Proteomes" id="UP000198356">
    <property type="component" value="Unassembled WGS sequence"/>
</dbReference>
<reference evidence="1 2" key="1">
    <citation type="submission" date="2017-06" db="EMBL/GenBank/DDBJ databases">
        <authorList>
            <person name="Kim H.J."/>
            <person name="Triplett B.A."/>
        </authorList>
    </citation>
    <scope>NUCLEOTIDE SEQUENCE [LARGE SCALE GENOMIC DNA]</scope>
    <source>
        <strain evidence="1 2">DSM 18704</strain>
    </source>
</reference>